<evidence type="ECO:0000313" key="3">
    <source>
        <dbReference type="Proteomes" id="UP000799777"/>
    </source>
</evidence>
<dbReference type="AlphaFoldDB" id="A0A9P4LPA1"/>
<feature type="compositionally biased region" description="Polar residues" evidence="1">
    <location>
        <begin position="476"/>
        <end position="491"/>
    </location>
</feature>
<reference evidence="2" key="1">
    <citation type="journal article" date="2020" name="Stud. Mycol.">
        <title>101 Dothideomycetes genomes: a test case for predicting lifestyles and emergence of pathogens.</title>
        <authorList>
            <person name="Haridas S."/>
            <person name="Albert R."/>
            <person name="Binder M."/>
            <person name="Bloem J."/>
            <person name="Labutti K."/>
            <person name="Salamov A."/>
            <person name="Andreopoulos B."/>
            <person name="Baker S."/>
            <person name="Barry K."/>
            <person name="Bills G."/>
            <person name="Bluhm B."/>
            <person name="Cannon C."/>
            <person name="Castanera R."/>
            <person name="Culley D."/>
            <person name="Daum C."/>
            <person name="Ezra D."/>
            <person name="Gonzalez J."/>
            <person name="Henrissat B."/>
            <person name="Kuo A."/>
            <person name="Liang C."/>
            <person name="Lipzen A."/>
            <person name="Lutzoni F."/>
            <person name="Magnuson J."/>
            <person name="Mondo S."/>
            <person name="Nolan M."/>
            <person name="Ohm R."/>
            <person name="Pangilinan J."/>
            <person name="Park H.-J."/>
            <person name="Ramirez L."/>
            <person name="Alfaro M."/>
            <person name="Sun H."/>
            <person name="Tritt A."/>
            <person name="Yoshinaga Y."/>
            <person name="Zwiers L.-H."/>
            <person name="Turgeon B."/>
            <person name="Goodwin S."/>
            <person name="Spatafora J."/>
            <person name="Crous P."/>
            <person name="Grigoriev I."/>
        </authorList>
    </citation>
    <scope>NUCLEOTIDE SEQUENCE</scope>
    <source>
        <strain evidence="2">CBS 110217</strain>
    </source>
</reference>
<protein>
    <submittedName>
        <fullName evidence="2">Uncharacterized protein</fullName>
    </submittedName>
</protein>
<feature type="compositionally biased region" description="Polar residues" evidence="1">
    <location>
        <begin position="262"/>
        <end position="272"/>
    </location>
</feature>
<keyword evidence="3" id="KW-1185">Reference proteome</keyword>
<evidence type="ECO:0000313" key="2">
    <source>
        <dbReference type="EMBL" id="KAF2032943.1"/>
    </source>
</evidence>
<gene>
    <name evidence="2" type="ORF">EK21DRAFT_59648</name>
</gene>
<proteinExistence type="predicted"/>
<accession>A0A9P4LPA1</accession>
<name>A0A9P4LPA1_9PLEO</name>
<feature type="compositionally biased region" description="Basic and acidic residues" evidence="1">
    <location>
        <begin position="437"/>
        <end position="460"/>
    </location>
</feature>
<feature type="compositionally biased region" description="Basic and acidic residues" evidence="1">
    <location>
        <begin position="726"/>
        <end position="752"/>
    </location>
</feature>
<sequence>MRYNNWDVILFPRDSHVPTQEFKTACYNSSDSNVRQSPTLTCYIGSLPPSTPFRISIHSWATAAKPSALIESRLRASQKIMYLVQVIVDGASVFRGLLDIASTWPQEIAQEKRTLTATEEPTSHRKAYLKFPRFLPQTLMQADWDCWDPNGRINIKLSEQIVSKNGNSAVSDMAFTSDIICFSFQHAPREILEQAGISWPIRNPLFLPKLQQGAPVISSTRDLVSKTMANRPSSQDIQIQSPLSHIATSAFRRPRNPEPLQRPNSLPSLHHVPSSTLHTRKVTDRNIWDDSFGSFCDSHDAANADSWSMQNSRSSGDVFMADYMFPTSHAMRNPPPRTTTFQENLARTSAGWRDLGSSKDGIQVPRASQVEQCGQIREIRNPPEALHGLPRNLDRGSKRFGKHLPVASYFQLPQAGHPSQAGRASATTLMRKPSYPDLHEGRRAAPLELPTDRSTMDGLHKNMLGSSYRASSNSSNKENFPPSQSRPSTSVPHPHRFPAPELYVLKMPLQDCEYPMRDGSSISSSFNRQNPSSAVQGGLHRHHSLHTTTDLGNIRSRKEGLVQHVPTPSGHDMRQDQRLLVPTVDKHKSTDNFTVGRPVGTSGLPLGLVAKNVPAAVEIIDVDAIDPCEDHIPPPDNDKLSPFQPNHKSGMSSIDSTALIERTLFNALGDFSTLDDHADHTDMRETVEETPGLHGETTSTQSPNERGQVAKRKRQDSLSSAQDETPTSKREKSRGDDTEHHNAEDLRKSRGS</sequence>
<feature type="compositionally biased region" description="Polar residues" evidence="1">
    <location>
        <begin position="696"/>
        <end position="705"/>
    </location>
</feature>
<evidence type="ECO:0000256" key="1">
    <source>
        <dbReference type="SAM" id="MobiDB-lite"/>
    </source>
</evidence>
<feature type="region of interest" description="Disordered" evidence="1">
    <location>
        <begin position="518"/>
        <end position="542"/>
    </location>
</feature>
<feature type="compositionally biased region" description="Low complexity" evidence="1">
    <location>
        <begin position="466"/>
        <end position="475"/>
    </location>
</feature>
<organism evidence="2 3">
    <name type="scientific">Setomelanomma holmii</name>
    <dbReference type="NCBI Taxonomy" id="210430"/>
    <lineage>
        <taxon>Eukaryota</taxon>
        <taxon>Fungi</taxon>
        <taxon>Dikarya</taxon>
        <taxon>Ascomycota</taxon>
        <taxon>Pezizomycotina</taxon>
        <taxon>Dothideomycetes</taxon>
        <taxon>Pleosporomycetidae</taxon>
        <taxon>Pleosporales</taxon>
        <taxon>Pleosporineae</taxon>
        <taxon>Phaeosphaeriaceae</taxon>
        <taxon>Setomelanomma</taxon>
    </lineage>
</organism>
<feature type="region of interest" description="Disordered" evidence="1">
    <location>
        <begin position="684"/>
        <end position="752"/>
    </location>
</feature>
<comment type="caution">
    <text evidence="2">The sequence shown here is derived from an EMBL/GenBank/DDBJ whole genome shotgun (WGS) entry which is preliminary data.</text>
</comment>
<feature type="compositionally biased region" description="Basic and acidic residues" evidence="1">
    <location>
        <begin position="629"/>
        <end position="639"/>
    </location>
</feature>
<dbReference type="OrthoDB" id="5417628at2759"/>
<feature type="compositionally biased region" description="Polar residues" evidence="1">
    <location>
        <begin position="643"/>
        <end position="652"/>
    </location>
</feature>
<dbReference type="Proteomes" id="UP000799777">
    <property type="component" value="Unassembled WGS sequence"/>
</dbReference>
<dbReference type="EMBL" id="ML978169">
    <property type="protein sequence ID" value="KAF2032943.1"/>
    <property type="molecule type" value="Genomic_DNA"/>
</dbReference>
<feature type="region of interest" description="Disordered" evidence="1">
    <location>
        <begin position="629"/>
        <end position="652"/>
    </location>
</feature>
<feature type="compositionally biased region" description="Polar residues" evidence="1">
    <location>
        <begin position="520"/>
        <end position="535"/>
    </location>
</feature>
<feature type="region of interest" description="Disordered" evidence="1">
    <location>
        <begin position="253"/>
        <end position="272"/>
    </location>
</feature>
<feature type="region of interest" description="Disordered" evidence="1">
    <location>
        <begin position="433"/>
        <end position="495"/>
    </location>
</feature>